<sequence length="293" mass="32804">MAKPFDATLKRMLDDYAADWAAWLAARFGLPVGPLVPVESDLSTIQPAADKVFRLPGDAGLLHLEVQSSWDGELPDRMLLYNALLYHRERVPVRSVAILLRREANATAITGEVSRSWTDGQPYHWFRYEVIRLWEQPADQLLAGGIGTAPLGLLTDDAEDRLSELIHQFVERVERDVPGEAERDQVLTASYILLGMRYDRELIRTLFSGVQKMRESSTYQAILDEGRAEGELQGEIKGEIKGVRLALTTLLESRFGSIPQAVEDRIQSATGLDRLRAALIQVATITRPEDLVL</sequence>
<organism evidence="1 2">
    <name type="scientific">Limnoglobus roseus</name>
    <dbReference type="NCBI Taxonomy" id="2598579"/>
    <lineage>
        <taxon>Bacteria</taxon>
        <taxon>Pseudomonadati</taxon>
        <taxon>Planctomycetota</taxon>
        <taxon>Planctomycetia</taxon>
        <taxon>Gemmatales</taxon>
        <taxon>Gemmataceae</taxon>
        <taxon>Limnoglobus</taxon>
    </lineage>
</organism>
<proteinExistence type="predicted"/>
<accession>A0A5C1AFU2</accession>
<dbReference type="PANTHER" id="PTHR34613">
    <property type="entry name" value="SLL0800 PROTEIN"/>
    <property type="match status" value="1"/>
</dbReference>
<gene>
    <name evidence="1" type="ORF">PX52LOC_02952</name>
</gene>
<dbReference type="OrthoDB" id="263971at2"/>
<evidence type="ECO:0000313" key="1">
    <source>
        <dbReference type="EMBL" id="QEL16014.1"/>
    </source>
</evidence>
<evidence type="ECO:0000313" key="2">
    <source>
        <dbReference type="Proteomes" id="UP000324974"/>
    </source>
</evidence>
<dbReference type="Proteomes" id="UP000324974">
    <property type="component" value="Chromosome"/>
</dbReference>
<dbReference type="AlphaFoldDB" id="A0A5C1AFU2"/>
<keyword evidence="2" id="KW-1185">Reference proteome</keyword>
<dbReference type="KEGG" id="lrs:PX52LOC_02952"/>
<reference evidence="2" key="1">
    <citation type="submission" date="2019-08" db="EMBL/GenBank/DDBJ databases">
        <title>Limnoglobus roseus gen. nov., sp. nov., a novel freshwater planctomycete with a giant genome from the family Gemmataceae.</title>
        <authorList>
            <person name="Kulichevskaya I.S."/>
            <person name="Naumoff D.G."/>
            <person name="Miroshnikov K."/>
            <person name="Ivanova A."/>
            <person name="Philippov D.A."/>
            <person name="Hakobyan A."/>
            <person name="Rijpstra I.C."/>
            <person name="Sinninghe Damste J.S."/>
            <person name="Liesack W."/>
            <person name="Dedysh S.N."/>
        </authorList>
    </citation>
    <scope>NUCLEOTIDE SEQUENCE [LARGE SCALE GENOMIC DNA]</scope>
    <source>
        <strain evidence="2">PX52</strain>
    </source>
</reference>
<dbReference type="RefSeq" id="WP_149110781.1">
    <property type="nucleotide sequence ID" value="NZ_CP042425.1"/>
</dbReference>
<dbReference type="EMBL" id="CP042425">
    <property type="protein sequence ID" value="QEL16014.1"/>
    <property type="molecule type" value="Genomic_DNA"/>
</dbReference>
<dbReference type="PANTHER" id="PTHR34613:SF1">
    <property type="entry name" value="SLL6017 PROTEIN"/>
    <property type="match status" value="1"/>
</dbReference>
<name>A0A5C1AFU2_9BACT</name>
<protein>
    <recommendedName>
        <fullName evidence="3">DUF4351 domain-containing protein</fullName>
    </recommendedName>
</protein>
<evidence type="ECO:0008006" key="3">
    <source>
        <dbReference type="Google" id="ProtNLM"/>
    </source>
</evidence>